<dbReference type="Pfam" id="PF13302">
    <property type="entry name" value="Acetyltransf_3"/>
    <property type="match status" value="1"/>
</dbReference>
<dbReference type="GO" id="GO:0016747">
    <property type="term" value="F:acyltransferase activity, transferring groups other than amino-acyl groups"/>
    <property type="evidence" value="ECO:0007669"/>
    <property type="project" value="InterPro"/>
</dbReference>
<keyword evidence="2" id="KW-0808">Transferase</keyword>
<comment type="caution">
    <text evidence="2">The sequence shown here is derived from an EMBL/GenBank/DDBJ whole genome shotgun (WGS) entry which is preliminary data.</text>
</comment>
<dbReference type="InterPro" id="IPR016181">
    <property type="entry name" value="Acyl_CoA_acyltransferase"/>
</dbReference>
<dbReference type="AlphaFoldDB" id="A0A316IFT7"/>
<protein>
    <submittedName>
        <fullName evidence="2">RimJ/RimL family protein N-acetyltransferase</fullName>
    </submittedName>
</protein>
<dbReference type="InterPro" id="IPR051531">
    <property type="entry name" value="N-acetyltransferase"/>
</dbReference>
<dbReference type="InterPro" id="IPR000182">
    <property type="entry name" value="GNAT_dom"/>
</dbReference>
<evidence type="ECO:0000313" key="3">
    <source>
        <dbReference type="Proteomes" id="UP000246005"/>
    </source>
</evidence>
<dbReference type="Gene3D" id="3.40.630.30">
    <property type="match status" value="1"/>
</dbReference>
<organism evidence="2 3">
    <name type="scientific">Lentzea atacamensis</name>
    <dbReference type="NCBI Taxonomy" id="531938"/>
    <lineage>
        <taxon>Bacteria</taxon>
        <taxon>Bacillati</taxon>
        <taxon>Actinomycetota</taxon>
        <taxon>Actinomycetes</taxon>
        <taxon>Pseudonocardiales</taxon>
        <taxon>Pseudonocardiaceae</taxon>
        <taxon>Lentzea</taxon>
    </lineage>
</organism>
<accession>A0A316IFT7</accession>
<dbReference type="PANTHER" id="PTHR43792">
    <property type="entry name" value="GNAT FAMILY, PUTATIVE (AFU_ORTHOLOGUE AFUA_3G00765)-RELATED-RELATED"/>
    <property type="match status" value="1"/>
</dbReference>
<gene>
    <name evidence="2" type="ORF">C8D88_1011523</name>
</gene>
<dbReference type="SUPFAM" id="SSF55729">
    <property type="entry name" value="Acyl-CoA N-acyltransferases (Nat)"/>
    <property type="match status" value="1"/>
</dbReference>
<proteinExistence type="predicted"/>
<dbReference type="EMBL" id="QGHB01000001">
    <property type="protein sequence ID" value="PWK91486.1"/>
    <property type="molecule type" value="Genomic_DNA"/>
</dbReference>
<feature type="domain" description="N-acetyltransferase" evidence="1">
    <location>
        <begin position="22"/>
        <end position="189"/>
    </location>
</feature>
<evidence type="ECO:0000313" key="2">
    <source>
        <dbReference type="EMBL" id="PWK91486.1"/>
    </source>
</evidence>
<dbReference type="PANTHER" id="PTHR43792:SF1">
    <property type="entry name" value="N-ACETYLTRANSFERASE DOMAIN-CONTAINING PROTEIN"/>
    <property type="match status" value="1"/>
</dbReference>
<sequence length="195" mass="22775">MDGVPWHCEGVRPEYPLKTDRLLLRPFEERDLDDFHAYRSLPDVHRYLYNEAPDRPECEELLAKRITEDELTGEGQRLALAVYWPEAGRVVGDVVLKWLNEADRQGEIGYGFNPDFQGKGLATEAAAVMLKVGFEQLGLHRIIAQCDPRNEPSWRLMERLGMRREAHFREFEIFKGDWGDLYVYAMLAEEYRTLK</sequence>
<evidence type="ECO:0000259" key="1">
    <source>
        <dbReference type="PROSITE" id="PS51186"/>
    </source>
</evidence>
<name>A0A316IFT7_9PSEU</name>
<reference evidence="2 3" key="1">
    <citation type="submission" date="2018-05" db="EMBL/GenBank/DDBJ databases">
        <title>Genomic Encyclopedia of Type Strains, Phase IV (KMG-IV): sequencing the most valuable type-strain genomes for metagenomic binning, comparative biology and taxonomic classification.</title>
        <authorList>
            <person name="Goeker M."/>
        </authorList>
    </citation>
    <scope>NUCLEOTIDE SEQUENCE [LARGE SCALE GENOMIC DNA]</scope>
    <source>
        <strain evidence="2 3">DSM 45480</strain>
    </source>
</reference>
<dbReference type="PROSITE" id="PS51186">
    <property type="entry name" value="GNAT"/>
    <property type="match status" value="1"/>
</dbReference>
<dbReference type="Proteomes" id="UP000246005">
    <property type="component" value="Unassembled WGS sequence"/>
</dbReference>